<keyword evidence="8" id="KW-1185">Reference proteome</keyword>
<dbReference type="Proteomes" id="UP000294914">
    <property type="component" value="Unassembled WGS sequence"/>
</dbReference>
<name>A0A4R8IUR7_9GAMM</name>
<comment type="caution">
    <text evidence="7">The sequence shown here is derived from an EMBL/GenBank/DDBJ whole genome shotgun (WGS) entry which is preliminary data.</text>
</comment>
<dbReference type="SMART" id="SM00138">
    <property type="entry name" value="MeTrc"/>
    <property type="match status" value="1"/>
</dbReference>
<evidence type="ECO:0000256" key="2">
    <source>
        <dbReference type="ARBA" id="ARBA00012534"/>
    </source>
</evidence>
<dbReference type="AlphaFoldDB" id="A0A4R8IUR7"/>
<dbReference type="Pfam" id="PF03705">
    <property type="entry name" value="CheR_N"/>
    <property type="match status" value="1"/>
</dbReference>
<dbReference type="InterPro" id="IPR029063">
    <property type="entry name" value="SAM-dependent_MTases_sf"/>
</dbReference>
<dbReference type="InterPro" id="IPR036804">
    <property type="entry name" value="CheR_N_sf"/>
</dbReference>
<evidence type="ECO:0000256" key="3">
    <source>
        <dbReference type="ARBA" id="ARBA00022603"/>
    </source>
</evidence>
<dbReference type="PANTHER" id="PTHR24422:SF19">
    <property type="entry name" value="CHEMOTAXIS PROTEIN METHYLTRANSFERASE"/>
    <property type="match status" value="1"/>
</dbReference>
<sequence>MNYAIQLPVSVCRNNNRTVLEERRLTAVLDKPVPLSSPSETMDEAQFSRWANLLERRTGIYLPSRRRSFLISSLNIRMQELGIADYETYFNYLTTGARGAVEWEILVDRLTVHETRFYRDEQALAVVRQHARQWLEQHPSSSERFDIWSVGCATGEEAYSLAILLDDLFIHSGSCAYLGITATDVSSAALTAGRKGVYHYHRIKNLPESFQTHYFEALDEQHVQVIPELQRRVCFMRQNLLELGQSRIGKMDIIFCQNVLIYFPRERRLEILDYLAEHLKPGGLLVLGAGEIIDWHNPLVQAESRQGALAYRRSALETEA</sequence>
<dbReference type="CDD" id="cd02440">
    <property type="entry name" value="AdoMet_MTases"/>
    <property type="match status" value="1"/>
</dbReference>
<evidence type="ECO:0000256" key="1">
    <source>
        <dbReference type="ARBA" id="ARBA00001541"/>
    </source>
</evidence>
<keyword evidence="5" id="KW-0949">S-adenosyl-L-methionine</keyword>
<dbReference type="Gene3D" id="1.10.155.10">
    <property type="entry name" value="Chemotaxis receptor methyltransferase CheR, N-terminal domain"/>
    <property type="match status" value="1"/>
</dbReference>
<dbReference type="PRINTS" id="PR00996">
    <property type="entry name" value="CHERMTFRASE"/>
</dbReference>
<comment type="catalytic activity">
    <reaction evidence="1">
        <text>L-glutamyl-[protein] + S-adenosyl-L-methionine = [protein]-L-glutamate 5-O-methyl ester + S-adenosyl-L-homocysteine</text>
        <dbReference type="Rhea" id="RHEA:24452"/>
        <dbReference type="Rhea" id="RHEA-COMP:10208"/>
        <dbReference type="Rhea" id="RHEA-COMP:10311"/>
        <dbReference type="ChEBI" id="CHEBI:29973"/>
        <dbReference type="ChEBI" id="CHEBI:57856"/>
        <dbReference type="ChEBI" id="CHEBI:59789"/>
        <dbReference type="ChEBI" id="CHEBI:82795"/>
        <dbReference type="EC" id="2.1.1.80"/>
    </reaction>
</comment>
<dbReference type="Pfam" id="PF01739">
    <property type="entry name" value="CheR"/>
    <property type="match status" value="1"/>
</dbReference>
<dbReference type="PANTHER" id="PTHR24422">
    <property type="entry name" value="CHEMOTAXIS PROTEIN METHYLTRANSFERASE"/>
    <property type="match status" value="1"/>
</dbReference>
<dbReference type="InterPro" id="IPR022641">
    <property type="entry name" value="CheR_N"/>
</dbReference>
<dbReference type="InterPro" id="IPR022642">
    <property type="entry name" value="CheR_C"/>
</dbReference>
<evidence type="ECO:0000313" key="8">
    <source>
        <dbReference type="Proteomes" id="UP000294914"/>
    </source>
</evidence>
<gene>
    <name evidence="7" type="ORF">EDC23_0546</name>
</gene>
<dbReference type="OrthoDB" id="9816309at2"/>
<dbReference type="PROSITE" id="PS50123">
    <property type="entry name" value="CHER"/>
    <property type="match status" value="1"/>
</dbReference>
<feature type="domain" description="CheR-type methyltransferase" evidence="6">
    <location>
        <begin position="35"/>
        <end position="316"/>
    </location>
</feature>
<keyword evidence="4 7" id="KW-0808">Transferase</keyword>
<evidence type="ECO:0000313" key="7">
    <source>
        <dbReference type="EMBL" id="TDY04174.1"/>
    </source>
</evidence>
<evidence type="ECO:0000256" key="4">
    <source>
        <dbReference type="ARBA" id="ARBA00022679"/>
    </source>
</evidence>
<dbReference type="InterPro" id="IPR050903">
    <property type="entry name" value="Bact_Chemotaxis_MeTrfase"/>
</dbReference>
<dbReference type="EMBL" id="SOQX01000001">
    <property type="protein sequence ID" value="TDY04174.1"/>
    <property type="molecule type" value="Genomic_DNA"/>
</dbReference>
<dbReference type="InterPro" id="IPR000780">
    <property type="entry name" value="CheR_MeTrfase"/>
</dbReference>
<dbReference type="GO" id="GO:0032259">
    <property type="term" value="P:methylation"/>
    <property type="evidence" value="ECO:0007669"/>
    <property type="project" value="UniProtKB-KW"/>
</dbReference>
<dbReference type="EC" id="2.1.1.80" evidence="2"/>
<proteinExistence type="predicted"/>
<dbReference type="Gene3D" id="3.40.50.150">
    <property type="entry name" value="Vaccinia Virus protein VP39"/>
    <property type="match status" value="1"/>
</dbReference>
<evidence type="ECO:0000259" key="6">
    <source>
        <dbReference type="PROSITE" id="PS50123"/>
    </source>
</evidence>
<keyword evidence="3 7" id="KW-0489">Methyltransferase</keyword>
<organism evidence="7 8">
    <name type="scientific">Thiohalophilus thiocyanatoxydans</name>
    <dbReference type="NCBI Taxonomy" id="381308"/>
    <lineage>
        <taxon>Bacteria</taxon>
        <taxon>Pseudomonadati</taxon>
        <taxon>Pseudomonadota</taxon>
        <taxon>Gammaproteobacteria</taxon>
        <taxon>Thiohalomonadales</taxon>
        <taxon>Thiohalophilaceae</taxon>
        <taxon>Thiohalophilus</taxon>
    </lineage>
</organism>
<protein>
    <recommendedName>
        <fullName evidence="2">protein-glutamate O-methyltransferase</fullName>
        <ecNumber evidence="2">2.1.1.80</ecNumber>
    </recommendedName>
</protein>
<dbReference type="SUPFAM" id="SSF53335">
    <property type="entry name" value="S-adenosyl-L-methionine-dependent methyltransferases"/>
    <property type="match status" value="1"/>
</dbReference>
<evidence type="ECO:0000256" key="5">
    <source>
        <dbReference type="ARBA" id="ARBA00022691"/>
    </source>
</evidence>
<dbReference type="GO" id="GO:0008983">
    <property type="term" value="F:protein-glutamate O-methyltransferase activity"/>
    <property type="evidence" value="ECO:0007669"/>
    <property type="project" value="UniProtKB-EC"/>
</dbReference>
<dbReference type="SUPFAM" id="SSF47757">
    <property type="entry name" value="Chemotaxis receptor methyltransferase CheR, N-terminal domain"/>
    <property type="match status" value="1"/>
</dbReference>
<reference evidence="7 8" key="1">
    <citation type="submission" date="2019-03" db="EMBL/GenBank/DDBJ databases">
        <title>Genomic Encyclopedia of Type Strains, Phase IV (KMG-IV): sequencing the most valuable type-strain genomes for metagenomic binning, comparative biology and taxonomic classification.</title>
        <authorList>
            <person name="Goeker M."/>
        </authorList>
    </citation>
    <scope>NUCLEOTIDE SEQUENCE [LARGE SCALE GENOMIC DNA]</scope>
    <source>
        <strain evidence="7 8">DSM 16326</strain>
    </source>
</reference>
<accession>A0A4R8IUR7</accession>